<sequence>MCSPTNKGALKQAGKEDDAEESSKAINGNNRAAAVSSGQQRSGVSSSRRHHHHNHNHRKFSRSDTAVHLMSSMIQLHVAVEKLQQASPEDCWDQAFLHLVTQTNQVSSRGNNSIPKSALREILKNPRVKPVVQMIKYLEDLSGGDDGTIRKSSLDMLLTAAIPTVAGTVDGVVTQKRALSRVARASHNLQQYLPDHVRGDIQFQTSVANDEAATWAEFCDTLEEEHLSIYNNSKKEEQTPVKRPAKHGTVASLGEENVAPNKNTKHQTTTTVKPAPSQTEGTKPTVPEASKEERSQPTATTSTSGNRNETESKGNNKTTADDVATPARKKATKIPPMPQPAAHPFKKTANKSPIPEDEPTTPGSSKHRRTSSRFPIPPCNNNQFTTGTSQAFTATVTSPVNGSSPNQKATKSDNKDASPTSSSWGFALPPGYEKNATSPRYSPTSEPTPTKRRKERAKPTHQFAASRNPPPKLKQPETQHPSGLFSATAEAKKHSHNPFLSAATFQQSRHSSGIFGAPSEARKENPFFGAPKPTVAQQHAPVNRHNNGATMSGSNVPGFFHQTRAAEASLGASAYSSRVPDLEAGLFQQTRSAETSFGAAANSSRVPDLEEYPYPSRKSQNHVPTSHFDGATRTPRRRIVKAKKPDGFKHRAMPSPLSDDDL</sequence>
<feature type="region of interest" description="Disordered" evidence="1">
    <location>
        <begin position="232"/>
        <end position="494"/>
    </location>
</feature>
<feature type="region of interest" description="Disordered" evidence="1">
    <location>
        <begin position="506"/>
        <end position="537"/>
    </location>
</feature>
<feature type="compositionally biased region" description="Basic residues" evidence="1">
    <location>
        <begin position="47"/>
        <end position="60"/>
    </location>
</feature>
<evidence type="ECO:0000256" key="1">
    <source>
        <dbReference type="SAM" id="MobiDB-lite"/>
    </source>
</evidence>
<feature type="compositionally biased region" description="Polar residues" evidence="1">
    <location>
        <begin position="591"/>
        <end position="605"/>
    </location>
</feature>
<accession>A0A9N8EQ53</accession>
<dbReference type="AlphaFoldDB" id="A0A9N8EQ53"/>
<feature type="compositionally biased region" description="Low complexity" evidence="1">
    <location>
        <begin position="35"/>
        <end position="46"/>
    </location>
</feature>
<keyword evidence="3" id="KW-1185">Reference proteome</keyword>
<evidence type="ECO:0000313" key="2">
    <source>
        <dbReference type="EMBL" id="CAB9523174.1"/>
    </source>
</evidence>
<reference evidence="2" key="1">
    <citation type="submission" date="2020-06" db="EMBL/GenBank/DDBJ databases">
        <authorList>
            <consortium name="Plant Systems Biology data submission"/>
        </authorList>
    </citation>
    <scope>NUCLEOTIDE SEQUENCE</scope>
    <source>
        <strain evidence="2">D6</strain>
    </source>
</reference>
<protein>
    <submittedName>
        <fullName evidence="2">Uncharacterized protein</fullName>
    </submittedName>
</protein>
<gene>
    <name evidence="2" type="ORF">SEMRO_1386_G268260.1</name>
</gene>
<dbReference type="EMBL" id="CAICTM010001384">
    <property type="protein sequence ID" value="CAB9523174.1"/>
    <property type="molecule type" value="Genomic_DNA"/>
</dbReference>
<organism evidence="2 3">
    <name type="scientific">Seminavis robusta</name>
    <dbReference type="NCBI Taxonomy" id="568900"/>
    <lineage>
        <taxon>Eukaryota</taxon>
        <taxon>Sar</taxon>
        <taxon>Stramenopiles</taxon>
        <taxon>Ochrophyta</taxon>
        <taxon>Bacillariophyta</taxon>
        <taxon>Bacillariophyceae</taxon>
        <taxon>Bacillariophycidae</taxon>
        <taxon>Naviculales</taxon>
        <taxon>Naviculaceae</taxon>
        <taxon>Seminavis</taxon>
    </lineage>
</organism>
<feature type="compositionally biased region" description="Polar residues" evidence="1">
    <location>
        <begin position="379"/>
        <end position="409"/>
    </location>
</feature>
<feature type="compositionally biased region" description="Polar residues" evidence="1">
    <location>
        <begin position="435"/>
        <end position="448"/>
    </location>
</feature>
<feature type="compositionally biased region" description="Polar residues" evidence="1">
    <location>
        <begin position="260"/>
        <end position="282"/>
    </location>
</feature>
<feature type="region of interest" description="Disordered" evidence="1">
    <location>
        <begin position="1"/>
        <end position="63"/>
    </location>
</feature>
<evidence type="ECO:0000313" key="3">
    <source>
        <dbReference type="Proteomes" id="UP001153069"/>
    </source>
</evidence>
<dbReference type="Proteomes" id="UP001153069">
    <property type="component" value="Unassembled WGS sequence"/>
</dbReference>
<name>A0A9N8EQ53_9STRA</name>
<comment type="caution">
    <text evidence="2">The sequence shown here is derived from an EMBL/GenBank/DDBJ whole genome shotgun (WGS) entry which is preliminary data.</text>
</comment>
<proteinExistence type="predicted"/>
<feature type="compositionally biased region" description="Polar residues" evidence="1">
    <location>
        <begin position="296"/>
        <end position="307"/>
    </location>
</feature>
<feature type="region of interest" description="Disordered" evidence="1">
    <location>
        <begin position="591"/>
        <end position="662"/>
    </location>
</feature>